<accession>A0A514D3A2</accession>
<gene>
    <name evidence="1" type="ORF">H1Rhizo25658_000002</name>
</gene>
<organism evidence="1">
    <name type="scientific">Leviviridae sp</name>
    <dbReference type="NCBI Taxonomy" id="2027243"/>
    <lineage>
        <taxon>Viruses</taxon>
        <taxon>Riboviria</taxon>
        <taxon>Orthornavirae</taxon>
        <taxon>Lenarviricota</taxon>
        <taxon>Leviviricetes</taxon>
        <taxon>Norzivirales</taxon>
        <taxon>Fiersviridae</taxon>
    </lineage>
</organism>
<reference evidence="1" key="1">
    <citation type="submission" date="2019-05" db="EMBL/GenBank/DDBJ databases">
        <title>Metatranscriptomic reconstruction reveals RNA viruses with the potential to shape carbon cycling in soil.</title>
        <authorList>
            <person name="Starr E.P."/>
            <person name="Nuccio E."/>
            <person name="Pett-Ridge J."/>
            <person name="Banfield J.F."/>
            <person name="Firestone M.K."/>
        </authorList>
    </citation>
    <scope>NUCLEOTIDE SEQUENCE</scope>
    <source>
        <strain evidence="1">H1_Rhizo_25_scaffold_658</strain>
    </source>
</reference>
<proteinExistence type="predicted"/>
<sequence length="36" mass="3862">MWSTSDITLVLMSGSLLVGAVAYVTASRPGNSRKRH</sequence>
<protein>
    <submittedName>
        <fullName evidence="1">Uncharacterized protein</fullName>
    </submittedName>
</protein>
<dbReference type="EMBL" id="MN033837">
    <property type="protein sequence ID" value="QDH88092.1"/>
    <property type="molecule type" value="Genomic_RNA"/>
</dbReference>
<name>A0A514D3A2_9VIRU</name>
<evidence type="ECO:0000313" key="1">
    <source>
        <dbReference type="EMBL" id="QDH88092.1"/>
    </source>
</evidence>